<dbReference type="InterPro" id="IPR020846">
    <property type="entry name" value="MFS_dom"/>
</dbReference>
<name>A0A4Y6UPU4_SACBS</name>
<keyword evidence="2" id="KW-0813">Transport</keyword>
<dbReference type="GO" id="GO:0022857">
    <property type="term" value="F:transmembrane transporter activity"/>
    <property type="evidence" value="ECO:0007669"/>
    <property type="project" value="InterPro"/>
</dbReference>
<dbReference type="InterPro" id="IPR036259">
    <property type="entry name" value="MFS_trans_sf"/>
</dbReference>
<dbReference type="SUPFAM" id="SSF103473">
    <property type="entry name" value="MFS general substrate transporter"/>
    <property type="match status" value="1"/>
</dbReference>
<dbReference type="PROSITE" id="PS50850">
    <property type="entry name" value="MFS"/>
    <property type="match status" value="1"/>
</dbReference>
<feature type="domain" description="Major facilitator superfamily (MFS) profile" evidence="7">
    <location>
        <begin position="10"/>
        <end position="390"/>
    </location>
</feature>
<dbReference type="KEGG" id="saca:FFV09_01510"/>
<protein>
    <submittedName>
        <fullName evidence="8">MFS transporter</fullName>
    </submittedName>
</protein>
<feature type="transmembrane region" description="Helical" evidence="6">
    <location>
        <begin position="12"/>
        <end position="32"/>
    </location>
</feature>
<evidence type="ECO:0000259" key="7">
    <source>
        <dbReference type="PROSITE" id="PS50850"/>
    </source>
</evidence>
<dbReference type="Pfam" id="PF07690">
    <property type="entry name" value="MFS_1"/>
    <property type="match status" value="2"/>
</dbReference>
<keyword evidence="3 6" id="KW-0812">Transmembrane</keyword>
<feature type="transmembrane region" description="Helical" evidence="6">
    <location>
        <begin position="245"/>
        <end position="263"/>
    </location>
</feature>
<feature type="transmembrane region" description="Helical" evidence="6">
    <location>
        <begin position="300"/>
        <end position="324"/>
    </location>
</feature>
<organism evidence="8 9">
    <name type="scientific">Saccharibacillus brassicae</name>
    <dbReference type="NCBI Taxonomy" id="2583377"/>
    <lineage>
        <taxon>Bacteria</taxon>
        <taxon>Bacillati</taxon>
        <taxon>Bacillota</taxon>
        <taxon>Bacilli</taxon>
        <taxon>Bacillales</taxon>
        <taxon>Paenibacillaceae</taxon>
        <taxon>Saccharibacillus</taxon>
    </lineage>
</organism>
<dbReference type="RefSeq" id="WP_141446041.1">
    <property type="nucleotide sequence ID" value="NZ_CP041217.1"/>
</dbReference>
<dbReference type="InterPro" id="IPR011701">
    <property type="entry name" value="MFS"/>
</dbReference>
<dbReference type="NCBIfam" id="NF047574">
    <property type="entry name" value="opine_export_Sa"/>
    <property type="match status" value="1"/>
</dbReference>
<gene>
    <name evidence="8" type="ORF">FFV09_01510</name>
</gene>
<dbReference type="Gene3D" id="1.20.1250.20">
    <property type="entry name" value="MFS general substrate transporter like domains"/>
    <property type="match status" value="1"/>
</dbReference>
<accession>A0A4Y6UPU4</accession>
<dbReference type="Proteomes" id="UP000316968">
    <property type="component" value="Chromosome"/>
</dbReference>
<feature type="transmembrane region" description="Helical" evidence="6">
    <location>
        <begin position="364"/>
        <end position="384"/>
    </location>
</feature>
<proteinExistence type="predicted"/>
<evidence type="ECO:0000256" key="2">
    <source>
        <dbReference type="ARBA" id="ARBA00022448"/>
    </source>
</evidence>
<dbReference type="GO" id="GO:0005886">
    <property type="term" value="C:plasma membrane"/>
    <property type="evidence" value="ECO:0007669"/>
    <property type="project" value="UniProtKB-SubCell"/>
</dbReference>
<feature type="transmembrane region" description="Helical" evidence="6">
    <location>
        <begin position="134"/>
        <end position="156"/>
    </location>
</feature>
<evidence type="ECO:0000256" key="1">
    <source>
        <dbReference type="ARBA" id="ARBA00004651"/>
    </source>
</evidence>
<reference evidence="8 9" key="1">
    <citation type="submission" date="2019-06" db="EMBL/GenBank/DDBJ databases">
        <title>Saccharibacillus brassicae sp. nov., an endophytic bacterium isolated from Chinese cabbage seeds (Brassica pekinensis).</title>
        <authorList>
            <person name="Jiang L."/>
            <person name="Lee J."/>
            <person name="Kim S.W."/>
        </authorList>
    </citation>
    <scope>NUCLEOTIDE SEQUENCE [LARGE SCALE GENOMIC DNA]</scope>
    <source>
        <strain evidence="9">KCTC 43072 / ATSA2</strain>
    </source>
</reference>
<dbReference type="AlphaFoldDB" id="A0A4Y6UPU4"/>
<evidence type="ECO:0000313" key="8">
    <source>
        <dbReference type="EMBL" id="QDH19652.1"/>
    </source>
</evidence>
<dbReference type="PANTHER" id="PTHR23531:SF2">
    <property type="entry name" value="PERMEASE"/>
    <property type="match status" value="1"/>
</dbReference>
<feature type="transmembrane region" description="Helical" evidence="6">
    <location>
        <begin position="75"/>
        <end position="94"/>
    </location>
</feature>
<feature type="transmembrane region" description="Helical" evidence="6">
    <location>
        <begin position="162"/>
        <end position="182"/>
    </location>
</feature>
<dbReference type="EMBL" id="CP041217">
    <property type="protein sequence ID" value="QDH19652.1"/>
    <property type="molecule type" value="Genomic_DNA"/>
</dbReference>
<keyword evidence="4 6" id="KW-1133">Transmembrane helix</keyword>
<dbReference type="InterPro" id="IPR052714">
    <property type="entry name" value="MFS_Exporter"/>
</dbReference>
<sequence length="406" mass="42245">MSRTGPASAAFIRLYGLSFVFFFANSVLTVVLPLRGAQAGLESGAIGLMMSTYMLTCMLLRPLAGQWIGRFGPLAVMRGLLAAHALTLLLFAVSDIGGYVWLRAMQGAVTAFFSMAMQAGIVEKLADRDRGQGLSLYTLSTMLPSLAGPLLAVELWERGGSFGFGGVMVLLAAAAVCSGFALPLPGASGQRSTYTLRGMLGSFGEIRRSRALGVSTLIMLLVSCVFGALATFLPLYMISSGIGSAGLYLALQGAVVVLCRFVFRKKIPSDGRFGTALIAGLLLCSAAGTQMLAMPQTFGLLLYVSAAFNGIALAFLYPALTTYLSFALPARSRYTLMGLFMSAYDLGFSLGGLALGAVAQYFSYPAVFGCCTGLALIAAVVALLNGRSMQPRSGAAAAENGPGGSS</sequence>
<keyword evidence="9" id="KW-1185">Reference proteome</keyword>
<evidence type="ECO:0000256" key="3">
    <source>
        <dbReference type="ARBA" id="ARBA00022692"/>
    </source>
</evidence>
<feature type="transmembrane region" description="Helical" evidence="6">
    <location>
        <begin position="275"/>
        <end position="294"/>
    </location>
</feature>
<evidence type="ECO:0000256" key="5">
    <source>
        <dbReference type="ARBA" id="ARBA00023136"/>
    </source>
</evidence>
<feature type="transmembrane region" description="Helical" evidence="6">
    <location>
        <begin position="217"/>
        <end position="239"/>
    </location>
</feature>
<evidence type="ECO:0000256" key="4">
    <source>
        <dbReference type="ARBA" id="ARBA00022989"/>
    </source>
</evidence>
<dbReference type="OrthoDB" id="2545864at2"/>
<comment type="subcellular location">
    <subcellularLocation>
        <location evidence="1">Cell membrane</location>
        <topology evidence="1">Multi-pass membrane protein</topology>
    </subcellularLocation>
</comment>
<evidence type="ECO:0000313" key="9">
    <source>
        <dbReference type="Proteomes" id="UP000316968"/>
    </source>
</evidence>
<evidence type="ECO:0000256" key="6">
    <source>
        <dbReference type="SAM" id="Phobius"/>
    </source>
</evidence>
<feature type="transmembrane region" description="Helical" evidence="6">
    <location>
        <begin position="44"/>
        <end position="63"/>
    </location>
</feature>
<feature type="transmembrane region" description="Helical" evidence="6">
    <location>
        <begin position="336"/>
        <end position="358"/>
    </location>
</feature>
<dbReference type="PANTHER" id="PTHR23531">
    <property type="entry name" value="QUINOLENE RESISTANCE PROTEIN NORA"/>
    <property type="match status" value="1"/>
</dbReference>
<keyword evidence="5 6" id="KW-0472">Membrane</keyword>